<dbReference type="Proteomes" id="UP000316726">
    <property type="component" value="Chromosome 11"/>
</dbReference>
<dbReference type="Pfam" id="PF00498">
    <property type="entry name" value="FHA"/>
    <property type="match status" value="1"/>
</dbReference>
<dbReference type="GO" id="GO:0016567">
    <property type="term" value="P:protein ubiquitination"/>
    <property type="evidence" value="ECO:0007669"/>
    <property type="project" value="TreeGrafter"/>
</dbReference>
<reference evidence="10 11" key="1">
    <citation type="submission" date="2018-07" db="EMBL/GenBank/DDBJ databases">
        <title>The complete nuclear genome of the prasinophyte Chloropicon primus (CCMP1205).</title>
        <authorList>
            <person name="Pombert J.-F."/>
            <person name="Otis C."/>
            <person name="Turmel M."/>
            <person name="Lemieux C."/>
        </authorList>
    </citation>
    <scope>NUCLEOTIDE SEQUENCE [LARGE SCALE GENOMIC DNA]</scope>
    <source>
        <strain evidence="10 11">CCMP1205</strain>
    </source>
</reference>
<protein>
    <recommendedName>
        <fullName evidence="2">E3 ubiquitin-protein ligase CHFR</fullName>
    </recommendedName>
</protein>
<dbReference type="PANTHER" id="PTHR16079">
    <property type="entry name" value="UBIQUITIN LIGASE PROTEIN CHFR"/>
    <property type="match status" value="1"/>
</dbReference>
<dbReference type="GO" id="GO:0006511">
    <property type="term" value="P:ubiquitin-dependent protein catabolic process"/>
    <property type="evidence" value="ECO:0007669"/>
    <property type="project" value="TreeGrafter"/>
</dbReference>
<name>A0A5B8MW62_9CHLO</name>
<dbReference type="GO" id="GO:0004842">
    <property type="term" value="F:ubiquitin-protein transferase activity"/>
    <property type="evidence" value="ECO:0007669"/>
    <property type="project" value="TreeGrafter"/>
</dbReference>
<evidence type="ECO:0000256" key="5">
    <source>
        <dbReference type="ARBA" id="ARBA00022833"/>
    </source>
</evidence>
<comment type="similarity">
    <text evidence="1">Belongs to the CHFR family.</text>
</comment>
<dbReference type="STRING" id="1764295.A0A5B8MW62"/>
<dbReference type="PANTHER" id="PTHR16079:SF4">
    <property type="entry name" value="E3 UBIQUITIN-PROTEIN LIGASE CHFR"/>
    <property type="match status" value="1"/>
</dbReference>
<evidence type="ECO:0000256" key="3">
    <source>
        <dbReference type="ARBA" id="ARBA00022723"/>
    </source>
</evidence>
<evidence type="ECO:0000256" key="2">
    <source>
        <dbReference type="ARBA" id="ARBA00017908"/>
    </source>
</evidence>
<dbReference type="InterPro" id="IPR000253">
    <property type="entry name" value="FHA_dom"/>
</dbReference>
<dbReference type="Gene3D" id="2.60.200.20">
    <property type="match status" value="1"/>
</dbReference>
<dbReference type="Pfam" id="PF13639">
    <property type="entry name" value="zf-RING_2"/>
    <property type="match status" value="1"/>
</dbReference>
<dbReference type="PROSITE" id="PS50006">
    <property type="entry name" value="FHA_DOMAIN"/>
    <property type="match status" value="1"/>
</dbReference>
<feature type="domain" description="FHA" evidence="8">
    <location>
        <begin position="54"/>
        <end position="120"/>
    </location>
</feature>
<dbReference type="InterPro" id="IPR017907">
    <property type="entry name" value="Znf_RING_CS"/>
</dbReference>
<dbReference type="OrthoDB" id="687730at2759"/>
<dbReference type="InterPro" id="IPR008984">
    <property type="entry name" value="SMAD_FHA_dom_sf"/>
</dbReference>
<keyword evidence="4 6" id="KW-0863">Zinc-finger</keyword>
<evidence type="ECO:0000256" key="4">
    <source>
        <dbReference type="ARBA" id="ARBA00022771"/>
    </source>
</evidence>
<dbReference type="SUPFAM" id="SSF49879">
    <property type="entry name" value="SMAD/FHA domain"/>
    <property type="match status" value="1"/>
</dbReference>
<accession>A0A5B8MW62</accession>
<evidence type="ECO:0000313" key="11">
    <source>
        <dbReference type="Proteomes" id="UP000316726"/>
    </source>
</evidence>
<dbReference type="InterPro" id="IPR013083">
    <property type="entry name" value="Znf_RING/FYVE/PHD"/>
</dbReference>
<dbReference type="InterPro" id="IPR001841">
    <property type="entry name" value="Znf_RING"/>
</dbReference>
<feature type="region of interest" description="Disordered" evidence="7">
    <location>
        <begin position="278"/>
        <end position="319"/>
    </location>
</feature>
<evidence type="ECO:0000256" key="6">
    <source>
        <dbReference type="PROSITE-ProRule" id="PRU00175"/>
    </source>
</evidence>
<dbReference type="GO" id="GO:0008270">
    <property type="term" value="F:zinc ion binding"/>
    <property type="evidence" value="ECO:0007669"/>
    <property type="project" value="UniProtKB-KW"/>
</dbReference>
<gene>
    <name evidence="10" type="ORF">A3770_11p62800</name>
</gene>
<proteinExistence type="inferred from homology"/>
<keyword evidence="11" id="KW-1185">Reference proteome</keyword>
<dbReference type="CDD" id="cd00060">
    <property type="entry name" value="FHA"/>
    <property type="match status" value="1"/>
</dbReference>
<dbReference type="PROSITE" id="PS00518">
    <property type="entry name" value="ZF_RING_1"/>
    <property type="match status" value="1"/>
</dbReference>
<sequence length="331" mass="36084">MAWSSGSVAPWLVRVSSSSAEEERHTVAPSEVPLLTLNDATVSTSSGTQRERILTVGRVKKNDVILHCKHLPGLVSRRHAQVRARWSGATTVAEGSSGGIAVELRDLGGCNGTFINGERVAKDVWSLVRKGDVVSFGGKEVIASGCETTANAFVYRLVEREGGCPVLEGEAAERVEKSEVQGPCCSSYKMRDTVLDQVEENFTCIICQDFLVGAQCVVPCGHMFCRSCLGPWLKRTRTCPICRQKCSAQVPVRGVDSFLESFLVPLLDASERKLFEERVREDKVPGKQKPQGGQPKKRKVGEVVDLTTPPPSTTRLPRGRDLAGLVYVPNF</sequence>
<evidence type="ECO:0000256" key="7">
    <source>
        <dbReference type="SAM" id="MobiDB-lite"/>
    </source>
</evidence>
<dbReference type="SUPFAM" id="SSF57850">
    <property type="entry name" value="RING/U-box"/>
    <property type="match status" value="1"/>
</dbReference>
<dbReference type="PROSITE" id="PS50089">
    <property type="entry name" value="ZF_RING_2"/>
    <property type="match status" value="1"/>
</dbReference>
<organism evidence="10 11">
    <name type="scientific">Chloropicon primus</name>
    <dbReference type="NCBI Taxonomy" id="1764295"/>
    <lineage>
        <taxon>Eukaryota</taxon>
        <taxon>Viridiplantae</taxon>
        <taxon>Chlorophyta</taxon>
        <taxon>Chloropicophyceae</taxon>
        <taxon>Chloropicales</taxon>
        <taxon>Chloropicaceae</taxon>
        <taxon>Chloropicon</taxon>
    </lineage>
</organism>
<dbReference type="SMART" id="SM00240">
    <property type="entry name" value="FHA"/>
    <property type="match status" value="1"/>
</dbReference>
<dbReference type="Gene3D" id="3.30.40.10">
    <property type="entry name" value="Zinc/RING finger domain, C3HC4 (zinc finger)"/>
    <property type="match status" value="1"/>
</dbReference>
<feature type="domain" description="RING-type" evidence="9">
    <location>
        <begin position="204"/>
        <end position="243"/>
    </location>
</feature>
<keyword evidence="3" id="KW-0479">Metal-binding</keyword>
<dbReference type="EMBL" id="CP031044">
    <property type="protein sequence ID" value="QDZ23762.1"/>
    <property type="molecule type" value="Genomic_DNA"/>
</dbReference>
<dbReference type="GO" id="GO:0005634">
    <property type="term" value="C:nucleus"/>
    <property type="evidence" value="ECO:0007669"/>
    <property type="project" value="TreeGrafter"/>
</dbReference>
<dbReference type="AlphaFoldDB" id="A0A5B8MW62"/>
<dbReference type="InterPro" id="IPR052256">
    <property type="entry name" value="E3_ubiquitin-ligase_CHFR"/>
</dbReference>
<evidence type="ECO:0000259" key="9">
    <source>
        <dbReference type="PROSITE" id="PS50089"/>
    </source>
</evidence>
<dbReference type="SMART" id="SM00184">
    <property type="entry name" value="RING"/>
    <property type="match status" value="1"/>
</dbReference>
<keyword evidence="5" id="KW-0862">Zinc</keyword>
<evidence type="ECO:0000259" key="8">
    <source>
        <dbReference type="PROSITE" id="PS50006"/>
    </source>
</evidence>
<evidence type="ECO:0000313" key="10">
    <source>
        <dbReference type="EMBL" id="QDZ23762.1"/>
    </source>
</evidence>
<evidence type="ECO:0000256" key="1">
    <source>
        <dbReference type="ARBA" id="ARBA00005797"/>
    </source>
</evidence>